<protein>
    <submittedName>
        <fullName evidence="1">Uncharacterized protein</fullName>
    </submittedName>
</protein>
<sequence length="72" mass="8191">MILPTVIIDWPAQPAWPNRQKHWRPTANARDLQKNAAFYLAKEARWIAPAVVHRVHLTLTFCVTDCAAVRSG</sequence>
<proteinExistence type="predicted"/>
<gene>
    <name evidence="1" type="ORF">SAMN04489858_12035</name>
</gene>
<evidence type="ECO:0000313" key="1">
    <source>
        <dbReference type="EMBL" id="SEU02775.1"/>
    </source>
</evidence>
<name>A0A1I0IZF6_9RHOB</name>
<dbReference type="RefSeq" id="WP_090737671.1">
    <property type="nucleotide sequence ID" value="NZ_FOHO01000020.1"/>
</dbReference>
<evidence type="ECO:0000313" key="2">
    <source>
        <dbReference type="Proteomes" id="UP000199180"/>
    </source>
</evidence>
<dbReference type="Proteomes" id="UP000199180">
    <property type="component" value="Unassembled WGS sequence"/>
</dbReference>
<keyword evidence="2" id="KW-1185">Reference proteome</keyword>
<dbReference type="AlphaFoldDB" id="A0A1I0IZF6"/>
<accession>A0A1I0IZF6</accession>
<organism evidence="1 2">
    <name type="scientific">Paracoccus homiensis</name>
    <dbReference type="NCBI Taxonomy" id="364199"/>
    <lineage>
        <taxon>Bacteria</taxon>
        <taxon>Pseudomonadati</taxon>
        <taxon>Pseudomonadota</taxon>
        <taxon>Alphaproteobacteria</taxon>
        <taxon>Rhodobacterales</taxon>
        <taxon>Paracoccaceae</taxon>
        <taxon>Paracoccus</taxon>
    </lineage>
</organism>
<dbReference type="STRING" id="364199.SAMN04489858_12035"/>
<dbReference type="EMBL" id="FOHO01000020">
    <property type="protein sequence ID" value="SEU02775.1"/>
    <property type="molecule type" value="Genomic_DNA"/>
</dbReference>
<dbReference type="OrthoDB" id="7775026at2"/>
<reference evidence="1 2" key="1">
    <citation type="submission" date="2016-10" db="EMBL/GenBank/DDBJ databases">
        <authorList>
            <person name="de Groot N.N."/>
        </authorList>
    </citation>
    <scope>NUCLEOTIDE SEQUENCE [LARGE SCALE GENOMIC DNA]</scope>
    <source>
        <strain evidence="1 2">DSM 17862</strain>
    </source>
</reference>